<keyword evidence="3" id="KW-1185">Reference proteome</keyword>
<organism evidence="2 3">
    <name type="scientific">Diacronema lutheri</name>
    <name type="common">Unicellular marine alga</name>
    <name type="synonym">Monochrysis lutheri</name>
    <dbReference type="NCBI Taxonomy" id="2081491"/>
    <lineage>
        <taxon>Eukaryota</taxon>
        <taxon>Haptista</taxon>
        <taxon>Haptophyta</taxon>
        <taxon>Pavlovophyceae</taxon>
        <taxon>Pavlovales</taxon>
        <taxon>Pavlovaceae</taxon>
        <taxon>Diacronema</taxon>
    </lineage>
</organism>
<evidence type="ECO:0000313" key="2">
    <source>
        <dbReference type="EMBL" id="KAG8466599.1"/>
    </source>
</evidence>
<dbReference type="EMBL" id="JAGTXO010000007">
    <property type="protein sequence ID" value="KAG8466599.1"/>
    <property type="molecule type" value="Genomic_DNA"/>
</dbReference>
<dbReference type="OrthoDB" id="204461at2759"/>
<comment type="caution">
    <text evidence="2">The sequence shown here is derived from an EMBL/GenBank/DDBJ whole genome shotgun (WGS) entry which is preliminary data.</text>
</comment>
<sequence length="151" mass="15425">MASSAASSSAASSATSSAASSATSAAASSAASVQHAAVRGAVLSDPSTWSIGWTAVLVPNAAMVYMHGRGGTLVIVNTVLRTAGVYGLFAVPFIGLAMEKSFYDTALALQGIDPCVRADERKHEGFPSLPSLSLVPVRKYTFSDLWAGASR</sequence>
<reference evidence="2" key="1">
    <citation type="submission" date="2021-05" db="EMBL/GenBank/DDBJ databases">
        <title>The genome of the haptophyte Pavlova lutheri (Diacronema luteri, Pavlovales) - a model for lipid biosynthesis in eukaryotic algae.</title>
        <authorList>
            <person name="Hulatt C.J."/>
            <person name="Posewitz M.C."/>
        </authorList>
    </citation>
    <scope>NUCLEOTIDE SEQUENCE</scope>
    <source>
        <strain evidence="2">NIVA-4/92</strain>
    </source>
</reference>
<evidence type="ECO:0000256" key="1">
    <source>
        <dbReference type="SAM" id="Phobius"/>
    </source>
</evidence>
<dbReference type="OMA" id="DERKHEG"/>
<accession>A0A8J6CBI7</accession>
<keyword evidence="1" id="KW-1133">Transmembrane helix</keyword>
<gene>
    <name evidence="2" type="ORF">KFE25_007978</name>
</gene>
<dbReference type="Proteomes" id="UP000751190">
    <property type="component" value="Unassembled WGS sequence"/>
</dbReference>
<evidence type="ECO:0000313" key="3">
    <source>
        <dbReference type="Proteomes" id="UP000751190"/>
    </source>
</evidence>
<keyword evidence="1" id="KW-0812">Transmembrane</keyword>
<keyword evidence="1" id="KW-0472">Membrane</keyword>
<dbReference type="AlphaFoldDB" id="A0A8J6CBI7"/>
<name>A0A8J6CBI7_DIALT</name>
<proteinExistence type="predicted"/>
<protein>
    <submittedName>
        <fullName evidence="2">Uncharacterized protein</fullName>
    </submittedName>
</protein>
<feature type="transmembrane region" description="Helical" evidence="1">
    <location>
        <begin position="78"/>
        <end position="98"/>
    </location>
</feature>